<evidence type="ECO:0000313" key="6">
    <source>
        <dbReference type="EMBL" id="GMG84156.1"/>
    </source>
</evidence>
<keyword evidence="2" id="KW-0805">Transcription regulation</keyword>
<evidence type="ECO:0000256" key="4">
    <source>
        <dbReference type="ARBA" id="ARBA00023163"/>
    </source>
</evidence>
<keyword evidence="4" id="KW-0804">Transcription</keyword>
<dbReference type="Gene3D" id="1.10.10.10">
    <property type="entry name" value="Winged helix-like DNA-binding domain superfamily/Winged helix DNA-binding domain"/>
    <property type="match status" value="1"/>
</dbReference>
<dbReference type="SUPFAM" id="SSF53850">
    <property type="entry name" value="Periplasmic binding protein-like II"/>
    <property type="match status" value="1"/>
</dbReference>
<feature type="domain" description="HTH lysR-type" evidence="5">
    <location>
        <begin position="1"/>
        <end position="59"/>
    </location>
</feature>
<dbReference type="InterPro" id="IPR000847">
    <property type="entry name" value="LysR_HTH_N"/>
</dbReference>
<organism evidence="6 7">
    <name type="scientific">Paralimibaculum aggregatum</name>
    <dbReference type="NCBI Taxonomy" id="3036245"/>
    <lineage>
        <taxon>Bacteria</taxon>
        <taxon>Pseudomonadati</taxon>
        <taxon>Pseudomonadota</taxon>
        <taxon>Alphaproteobacteria</taxon>
        <taxon>Rhodobacterales</taxon>
        <taxon>Paracoccaceae</taxon>
        <taxon>Paralimibaculum</taxon>
    </lineage>
</organism>
<evidence type="ECO:0000259" key="5">
    <source>
        <dbReference type="PROSITE" id="PS50931"/>
    </source>
</evidence>
<protein>
    <submittedName>
        <fullName evidence="6">LysR family transcriptional regulator</fullName>
    </submittedName>
</protein>
<dbReference type="PANTHER" id="PTHR30537:SF5">
    <property type="entry name" value="HTH-TYPE TRANSCRIPTIONAL ACTIVATOR TTDR-RELATED"/>
    <property type="match status" value="1"/>
</dbReference>
<dbReference type="InterPro" id="IPR036388">
    <property type="entry name" value="WH-like_DNA-bd_sf"/>
</dbReference>
<dbReference type="RefSeq" id="WP_285673131.1">
    <property type="nucleotide sequence ID" value="NZ_BSYI01000030.1"/>
</dbReference>
<reference evidence="6 7" key="1">
    <citation type="submission" date="2023-04" db="EMBL/GenBank/DDBJ databases">
        <title>Marinoamorphus aggregata gen. nov., sp. Nov., isolate from tissue of brittle star Ophioplocus japonicus.</title>
        <authorList>
            <person name="Kawano K."/>
            <person name="Sawayama S."/>
            <person name="Nakagawa S."/>
        </authorList>
    </citation>
    <scope>NUCLEOTIDE SEQUENCE [LARGE SCALE GENOMIC DNA]</scope>
    <source>
        <strain evidence="6 7">NKW23</strain>
    </source>
</reference>
<comment type="caution">
    <text evidence="6">The sequence shown here is derived from an EMBL/GenBank/DDBJ whole genome shotgun (WGS) entry which is preliminary data.</text>
</comment>
<evidence type="ECO:0000256" key="2">
    <source>
        <dbReference type="ARBA" id="ARBA00023015"/>
    </source>
</evidence>
<keyword evidence="3" id="KW-0238">DNA-binding</keyword>
<proteinExistence type="inferred from homology"/>
<dbReference type="Pfam" id="PF03466">
    <property type="entry name" value="LysR_substrate"/>
    <property type="match status" value="1"/>
</dbReference>
<keyword evidence="7" id="KW-1185">Reference proteome</keyword>
<sequence length="301" mass="31826">MDRFSELQAFVAVAEAGGFNAAARRLNRSAPTVTRLVAGLEARIGTRLFSRTTRQVALTEAGERLFRDARGVLEDLARAEAAAAGAHAAPQGLLSVTAPVIFGRRYVAPLLRSFTDRHPQVSARAVFVDRIVNLIEEGLDVAVRVGELAESSLTAARVGAVRRVVVASPAYVAAHGRPAAPEELAAHRIAAASPGTGDEPWSFVAGPRRRSVAVGPALMANSLDVAIDAALDGWAITRVLSYQVADALADGRLVELLPGFEDRRLPVHLVHAEGPLRAAKIRAFVDHAARALRAEAAGWAA</sequence>
<dbReference type="PANTHER" id="PTHR30537">
    <property type="entry name" value="HTH-TYPE TRANSCRIPTIONAL REGULATOR"/>
    <property type="match status" value="1"/>
</dbReference>
<dbReference type="Gene3D" id="3.40.190.290">
    <property type="match status" value="1"/>
</dbReference>
<comment type="similarity">
    <text evidence="1">Belongs to the LysR transcriptional regulatory family.</text>
</comment>
<dbReference type="EMBL" id="BSYI01000030">
    <property type="protein sequence ID" value="GMG84156.1"/>
    <property type="molecule type" value="Genomic_DNA"/>
</dbReference>
<dbReference type="SUPFAM" id="SSF46785">
    <property type="entry name" value="Winged helix' DNA-binding domain"/>
    <property type="match status" value="1"/>
</dbReference>
<dbReference type="InterPro" id="IPR005119">
    <property type="entry name" value="LysR_subst-bd"/>
</dbReference>
<dbReference type="InterPro" id="IPR058163">
    <property type="entry name" value="LysR-type_TF_proteobact-type"/>
</dbReference>
<evidence type="ECO:0000313" key="7">
    <source>
        <dbReference type="Proteomes" id="UP001239909"/>
    </source>
</evidence>
<gene>
    <name evidence="6" type="ORF">LNKW23_33700</name>
</gene>
<dbReference type="Proteomes" id="UP001239909">
    <property type="component" value="Unassembled WGS sequence"/>
</dbReference>
<dbReference type="PROSITE" id="PS50931">
    <property type="entry name" value="HTH_LYSR"/>
    <property type="match status" value="1"/>
</dbReference>
<name>A0ABQ6LRU5_9RHOB</name>
<evidence type="ECO:0000256" key="1">
    <source>
        <dbReference type="ARBA" id="ARBA00009437"/>
    </source>
</evidence>
<dbReference type="Pfam" id="PF00126">
    <property type="entry name" value="HTH_1"/>
    <property type="match status" value="1"/>
</dbReference>
<accession>A0ABQ6LRU5</accession>
<dbReference type="InterPro" id="IPR036390">
    <property type="entry name" value="WH_DNA-bd_sf"/>
</dbReference>
<evidence type="ECO:0000256" key="3">
    <source>
        <dbReference type="ARBA" id="ARBA00023125"/>
    </source>
</evidence>